<protein>
    <submittedName>
        <fullName evidence="3">Kinase-like domain-containing protein</fullName>
    </submittedName>
</protein>
<dbReference type="Proteomes" id="UP000271241">
    <property type="component" value="Unassembled WGS sequence"/>
</dbReference>
<dbReference type="PANTHER" id="PTHR24361">
    <property type="entry name" value="MITOGEN-ACTIVATED KINASE KINASE KINASE"/>
    <property type="match status" value="1"/>
</dbReference>
<sequence length="210" mass="24161">MYMSGFIHGNITPDTVYLQPNGENDFKLILTGFEGSQPLSDFPQKSIIKPEGYNPPEDFVDSKVYQYARDAWMFGATLYFMTNGHPPYGFKYSWTQWAMLPVPAEELQQTMEQVAKTGQSSYPPIQTRSRDLLYEIERLLEPDPEDRAEADSIAFSDFSNVVESMPMGYILWEQWDHLKSKLPIIGTPSWQVEPSPREHGEDTSTRYKTP</sequence>
<proteinExistence type="predicted"/>
<keyword evidence="3" id="KW-0808">Transferase</keyword>
<keyword evidence="3" id="KW-0418">Kinase</keyword>
<dbReference type="GO" id="GO:0005524">
    <property type="term" value="F:ATP binding"/>
    <property type="evidence" value="ECO:0007669"/>
    <property type="project" value="InterPro"/>
</dbReference>
<evidence type="ECO:0000256" key="1">
    <source>
        <dbReference type="SAM" id="MobiDB-lite"/>
    </source>
</evidence>
<dbReference type="InterPro" id="IPR011009">
    <property type="entry name" value="Kinase-like_dom_sf"/>
</dbReference>
<keyword evidence="4" id="KW-1185">Reference proteome</keyword>
<dbReference type="InterPro" id="IPR053235">
    <property type="entry name" value="Ser_Thr_kinase"/>
</dbReference>
<gene>
    <name evidence="3" type="ORF">THASP1DRAFT_23323</name>
</gene>
<evidence type="ECO:0000313" key="3">
    <source>
        <dbReference type="EMBL" id="RKP08750.1"/>
    </source>
</evidence>
<feature type="compositionally biased region" description="Basic and acidic residues" evidence="1">
    <location>
        <begin position="195"/>
        <end position="210"/>
    </location>
</feature>
<dbReference type="GO" id="GO:0004674">
    <property type="term" value="F:protein serine/threonine kinase activity"/>
    <property type="evidence" value="ECO:0007669"/>
    <property type="project" value="TreeGrafter"/>
</dbReference>
<name>A0A4P9XTI7_9FUNG</name>
<feature type="domain" description="Protein kinase" evidence="2">
    <location>
        <begin position="1"/>
        <end position="159"/>
    </location>
</feature>
<dbReference type="AlphaFoldDB" id="A0A4P9XTI7"/>
<evidence type="ECO:0000313" key="4">
    <source>
        <dbReference type="Proteomes" id="UP000271241"/>
    </source>
</evidence>
<evidence type="ECO:0000259" key="2">
    <source>
        <dbReference type="PROSITE" id="PS50011"/>
    </source>
</evidence>
<dbReference type="GO" id="GO:0005737">
    <property type="term" value="C:cytoplasm"/>
    <property type="evidence" value="ECO:0007669"/>
    <property type="project" value="TreeGrafter"/>
</dbReference>
<organism evidence="3 4">
    <name type="scientific">Thamnocephalis sphaerospora</name>
    <dbReference type="NCBI Taxonomy" id="78915"/>
    <lineage>
        <taxon>Eukaryota</taxon>
        <taxon>Fungi</taxon>
        <taxon>Fungi incertae sedis</taxon>
        <taxon>Zoopagomycota</taxon>
        <taxon>Zoopagomycotina</taxon>
        <taxon>Zoopagomycetes</taxon>
        <taxon>Zoopagales</taxon>
        <taxon>Sigmoideomycetaceae</taxon>
        <taxon>Thamnocephalis</taxon>
    </lineage>
</organism>
<dbReference type="InterPro" id="IPR000719">
    <property type="entry name" value="Prot_kinase_dom"/>
</dbReference>
<feature type="region of interest" description="Disordered" evidence="1">
    <location>
        <begin position="187"/>
        <end position="210"/>
    </location>
</feature>
<dbReference type="SUPFAM" id="SSF56112">
    <property type="entry name" value="Protein kinase-like (PK-like)"/>
    <property type="match status" value="1"/>
</dbReference>
<dbReference type="EMBL" id="KZ992573">
    <property type="protein sequence ID" value="RKP08750.1"/>
    <property type="molecule type" value="Genomic_DNA"/>
</dbReference>
<accession>A0A4P9XTI7</accession>
<dbReference type="PROSITE" id="PS50011">
    <property type="entry name" value="PROTEIN_KINASE_DOM"/>
    <property type="match status" value="1"/>
</dbReference>
<reference evidence="4" key="1">
    <citation type="journal article" date="2018" name="Nat. Microbiol.">
        <title>Leveraging single-cell genomics to expand the fungal tree of life.</title>
        <authorList>
            <person name="Ahrendt S.R."/>
            <person name="Quandt C.A."/>
            <person name="Ciobanu D."/>
            <person name="Clum A."/>
            <person name="Salamov A."/>
            <person name="Andreopoulos B."/>
            <person name="Cheng J.F."/>
            <person name="Woyke T."/>
            <person name="Pelin A."/>
            <person name="Henrissat B."/>
            <person name="Reynolds N.K."/>
            <person name="Benny G.L."/>
            <person name="Smith M.E."/>
            <person name="James T.Y."/>
            <person name="Grigoriev I.V."/>
        </authorList>
    </citation>
    <scope>NUCLEOTIDE SEQUENCE [LARGE SCALE GENOMIC DNA]</scope>
    <source>
        <strain evidence="4">RSA 1356</strain>
    </source>
</reference>
<dbReference type="Gene3D" id="1.10.510.10">
    <property type="entry name" value="Transferase(Phosphotransferase) domain 1"/>
    <property type="match status" value="1"/>
</dbReference>